<dbReference type="OrthoDB" id="2646753at2759"/>
<evidence type="ECO:0000259" key="1">
    <source>
        <dbReference type="Pfam" id="PF20149"/>
    </source>
</evidence>
<dbReference type="Pfam" id="PF20149">
    <property type="entry name" value="DUF6532"/>
    <property type="match status" value="1"/>
</dbReference>
<protein>
    <submittedName>
        <fullName evidence="2">Unplaced genomic scaffold PAXINscaffold_163, whole genome shotgun sequence</fullName>
    </submittedName>
</protein>
<name>A0A0C9TQ13_PAXIN</name>
<organism evidence="2 3">
    <name type="scientific">Paxillus involutus ATCC 200175</name>
    <dbReference type="NCBI Taxonomy" id="664439"/>
    <lineage>
        <taxon>Eukaryota</taxon>
        <taxon>Fungi</taxon>
        <taxon>Dikarya</taxon>
        <taxon>Basidiomycota</taxon>
        <taxon>Agaricomycotina</taxon>
        <taxon>Agaricomycetes</taxon>
        <taxon>Agaricomycetidae</taxon>
        <taxon>Boletales</taxon>
        <taxon>Paxilineae</taxon>
        <taxon>Paxillaceae</taxon>
        <taxon>Paxillus</taxon>
    </lineage>
</organism>
<dbReference type="AlphaFoldDB" id="A0A0C9TQ13"/>
<accession>A0A0C9TQ13</accession>
<reference evidence="2 3" key="1">
    <citation type="submission" date="2014-06" db="EMBL/GenBank/DDBJ databases">
        <authorList>
            <consortium name="DOE Joint Genome Institute"/>
            <person name="Kuo A."/>
            <person name="Kohler A."/>
            <person name="Nagy L.G."/>
            <person name="Floudas D."/>
            <person name="Copeland A."/>
            <person name="Barry K.W."/>
            <person name="Cichocki N."/>
            <person name="Veneault-Fourrey C."/>
            <person name="LaButti K."/>
            <person name="Lindquist E.A."/>
            <person name="Lipzen A."/>
            <person name="Lundell T."/>
            <person name="Morin E."/>
            <person name="Murat C."/>
            <person name="Sun H."/>
            <person name="Tunlid A."/>
            <person name="Henrissat B."/>
            <person name="Grigoriev I.V."/>
            <person name="Hibbett D.S."/>
            <person name="Martin F."/>
            <person name="Nordberg H.P."/>
            <person name="Cantor M.N."/>
            <person name="Hua S.X."/>
        </authorList>
    </citation>
    <scope>NUCLEOTIDE SEQUENCE [LARGE SCALE GENOMIC DNA]</scope>
    <source>
        <strain evidence="2 3">ATCC 200175</strain>
    </source>
</reference>
<sequence>MSQDDDALPPPSKRRTRTVKVNINDPTLLNFYPRLWRGALDYVKGLFRLYQVTDNPFPDANEAVTGICWELLDEAMMHFRNQKRQIEEGYWPEYQDSMARVVWKDIHTFRSEVRKTVAGIVVSEYKLFPPPLAQSQQERLTAVRAMSTPLAYKFRFLQGEVDNNIGI</sequence>
<evidence type="ECO:0000313" key="2">
    <source>
        <dbReference type="EMBL" id="KIJ09246.1"/>
    </source>
</evidence>
<dbReference type="InterPro" id="IPR045341">
    <property type="entry name" value="DUF6532"/>
</dbReference>
<gene>
    <name evidence="2" type="ORF">PAXINDRAFT_17663</name>
</gene>
<feature type="domain" description="DUF6532" evidence="1">
    <location>
        <begin position="44"/>
        <end position="141"/>
    </location>
</feature>
<proteinExistence type="predicted"/>
<dbReference type="Proteomes" id="UP000053647">
    <property type="component" value="Unassembled WGS sequence"/>
</dbReference>
<reference evidence="3" key="2">
    <citation type="submission" date="2015-01" db="EMBL/GenBank/DDBJ databases">
        <title>Evolutionary Origins and Diversification of the Mycorrhizal Mutualists.</title>
        <authorList>
            <consortium name="DOE Joint Genome Institute"/>
            <consortium name="Mycorrhizal Genomics Consortium"/>
            <person name="Kohler A."/>
            <person name="Kuo A."/>
            <person name="Nagy L.G."/>
            <person name="Floudas D."/>
            <person name="Copeland A."/>
            <person name="Barry K.W."/>
            <person name="Cichocki N."/>
            <person name="Veneault-Fourrey C."/>
            <person name="LaButti K."/>
            <person name="Lindquist E.A."/>
            <person name="Lipzen A."/>
            <person name="Lundell T."/>
            <person name="Morin E."/>
            <person name="Murat C."/>
            <person name="Riley R."/>
            <person name="Ohm R."/>
            <person name="Sun H."/>
            <person name="Tunlid A."/>
            <person name="Henrissat B."/>
            <person name="Grigoriev I.V."/>
            <person name="Hibbett D.S."/>
            <person name="Martin F."/>
        </authorList>
    </citation>
    <scope>NUCLEOTIDE SEQUENCE [LARGE SCALE GENOMIC DNA]</scope>
    <source>
        <strain evidence="3">ATCC 200175</strain>
    </source>
</reference>
<dbReference type="EMBL" id="KN819485">
    <property type="protein sequence ID" value="KIJ09246.1"/>
    <property type="molecule type" value="Genomic_DNA"/>
</dbReference>
<keyword evidence="3" id="KW-1185">Reference proteome</keyword>
<dbReference type="HOGENOM" id="CLU_1595069_0_0_1"/>
<evidence type="ECO:0000313" key="3">
    <source>
        <dbReference type="Proteomes" id="UP000053647"/>
    </source>
</evidence>